<evidence type="ECO:0000313" key="5">
    <source>
        <dbReference type="Proteomes" id="UP000586722"/>
    </source>
</evidence>
<dbReference type="PANTHER" id="PTHR30204:SF92">
    <property type="entry name" value="HTH-TYPE TRANSCRIPTIONAL REGULATOR ZNTR"/>
    <property type="match status" value="1"/>
</dbReference>
<dbReference type="EMBL" id="JAABLQ010000001">
    <property type="protein sequence ID" value="NBN79514.1"/>
    <property type="molecule type" value="Genomic_DNA"/>
</dbReference>
<dbReference type="SUPFAM" id="SSF46955">
    <property type="entry name" value="Putative DNA-binding domain"/>
    <property type="match status" value="1"/>
</dbReference>
<dbReference type="CDD" id="cd04785">
    <property type="entry name" value="HTH_CadR-PbrR-like"/>
    <property type="match status" value="1"/>
</dbReference>
<protein>
    <submittedName>
        <fullName evidence="4">MerR family transcriptional regulator</fullName>
    </submittedName>
</protein>
<name>A0A7X5J975_9HYPH</name>
<dbReference type="Gene3D" id="1.10.1660.10">
    <property type="match status" value="1"/>
</dbReference>
<feature type="domain" description="HTH merR-type" evidence="3">
    <location>
        <begin position="1"/>
        <end position="72"/>
    </location>
</feature>
<sequence length="140" mass="15763">MADLSIGDLARRTGVKVPTIRYYEQMGLIPEPPRTEGNQRRYGRAELDRLTFIKHARDLGLPMEAIRDLIDLSAHPERPCGDAERIAAEQLATVRDKIARLQRLEAELERIMAHDHGAHTVADCHVLRALADHSLCDGDH</sequence>
<organism evidence="4 5">
    <name type="scientific">Pannonibacter tanglangensis</name>
    <dbReference type="NCBI Taxonomy" id="2750084"/>
    <lineage>
        <taxon>Bacteria</taxon>
        <taxon>Pseudomonadati</taxon>
        <taxon>Pseudomonadota</taxon>
        <taxon>Alphaproteobacteria</taxon>
        <taxon>Hyphomicrobiales</taxon>
        <taxon>Stappiaceae</taxon>
        <taxon>Pannonibacter</taxon>
    </lineage>
</organism>
<dbReference type="GO" id="GO:0003700">
    <property type="term" value="F:DNA-binding transcription factor activity"/>
    <property type="evidence" value="ECO:0007669"/>
    <property type="project" value="InterPro"/>
</dbReference>
<dbReference type="RefSeq" id="WP_161709038.1">
    <property type="nucleotide sequence ID" value="NZ_JAABLQ010000001.1"/>
</dbReference>
<dbReference type="SMART" id="SM00422">
    <property type="entry name" value="HTH_MERR"/>
    <property type="match status" value="1"/>
</dbReference>
<keyword evidence="1" id="KW-0238">DNA-binding</keyword>
<dbReference type="AlphaFoldDB" id="A0A7X5J975"/>
<evidence type="ECO:0000256" key="1">
    <source>
        <dbReference type="ARBA" id="ARBA00023125"/>
    </source>
</evidence>
<evidence type="ECO:0000313" key="4">
    <source>
        <dbReference type="EMBL" id="NBN79514.1"/>
    </source>
</evidence>
<reference evidence="5" key="1">
    <citation type="submission" date="2020-01" db="EMBL/GenBank/DDBJ databases">
        <authorList>
            <person name="Fang Y."/>
            <person name="Sun R."/>
            <person name="Nie L."/>
            <person name="He J."/>
            <person name="Hao L."/>
            <person name="Wang L."/>
            <person name="Su S."/>
            <person name="Lv E."/>
            <person name="Zhang Z."/>
            <person name="Xie R."/>
            <person name="Liu H."/>
        </authorList>
    </citation>
    <scope>NUCLEOTIDE SEQUENCE [LARGE SCALE GENOMIC DNA]</scope>
    <source>
        <strain evidence="5">XCT-53</strain>
    </source>
</reference>
<dbReference type="PROSITE" id="PS00552">
    <property type="entry name" value="HTH_MERR_1"/>
    <property type="match status" value="1"/>
</dbReference>
<dbReference type="InterPro" id="IPR000551">
    <property type="entry name" value="MerR-type_HTH_dom"/>
</dbReference>
<dbReference type="GO" id="GO:0003677">
    <property type="term" value="F:DNA binding"/>
    <property type="evidence" value="ECO:0007669"/>
    <property type="project" value="UniProtKB-KW"/>
</dbReference>
<dbReference type="PANTHER" id="PTHR30204">
    <property type="entry name" value="REDOX-CYCLING DRUG-SENSING TRANSCRIPTIONAL ACTIVATOR SOXR"/>
    <property type="match status" value="1"/>
</dbReference>
<dbReference type="InterPro" id="IPR047057">
    <property type="entry name" value="MerR_fam"/>
</dbReference>
<dbReference type="PRINTS" id="PR00040">
    <property type="entry name" value="HTHMERR"/>
</dbReference>
<keyword evidence="2" id="KW-0175">Coiled coil</keyword>
<accession>A0A7X5J975</accession>
<gene>
    <name evidence="4" type="ORF">GWI72_14655</name>
</gene>
<dbReference type="InterPro" id="IPR009061">
    <property type="entry name" value="DNA-bd_dom_put_sf"/>
</dbReference>
<proteinExistence type="predicted"/>
<comment type="caution">
    <text evidence="4">The sequence shown here is derived from an EMBL/GenBank/DDBJ whole genome shotgun (WGS) entry which is preliminary data.</text>
</comment>
<dbReference type="PROSITE" id="PS50937">
    <property type="entry name" value="HTH_MERR_2"/>
    <property type="match status" value="1"/>
</dbReference>
<keyword evidence="5" id="KW-1185">Reference proteome</keyword>
<evidence type="ECO:0000259" key="3">
    <source>
        <dbReference type="PROSITE" id="PS50937"/>
    </source>
</evidence>
<feature type="coiled-coil region" evidence="2">
    <location>
        <begin position="87"/>
        <end position="114"/>
    </location>
</feature>
<dbReference type="Pfam" id="PF13411">
    <property type="entry name" value="MerR_1"/>
    <property type="match status" value="1"/>
</dbReference>
<evidence type="ECO:0000256" key="2">
    <source>
        <dbReference type="SAM" id="Coils"/>
    </source>
</evidence>
<dbReference type="Proteomes" id="UP000586722">
    <property type="component" value="Unassembled WGS sequence"/>
</dbReference>